<keyword evidence="1" id="KW-1133">Transmembrane helix</keyword>
<reference evidence="2" key="1">
    <citation type="journal article" date="2022" name="Nat. Microbiol.">
        <title>Unique mobile elements and scalable gene flow at the prokaryote-eukaryote boundary revealed by circularized Asgard archaea genomes.</title>
        <authorList>
            <person name="Wu F."/>
            <person name="Speth D.R."/>
            <person name="Philosof A."/>
            <person name="Cremiere A."/>
            <person name="Narayanan A."/>
            <person name="Barco R.A."/>
            <person name="Connon S.A."/>
            <person name="Amend J.P."/>
            <person name="Antoshechkin I.A."/>
            <person name="Orphan V.J."/>
        </authorList>
    </citation>
    <scope>NUCLEOTIDE SEQUENCE</scope>
    <source>
        <strain evidence="2">PM71</strain>
    </source>
</reference>
<feature type="transmembrane region" description="Helical" evidence="1">
    <location>
        <begin position="70"/>
        <end position="94"/>
    </location>
</feature>
<dbReference type="AlphaFoldDB" id="A0A9Y1FK68"/>
<proteinExistence type="predicted"/>
<evidence type="ECO:0000313" key="2">
    <source>
        <dbReference type="EMBL" id="UJG40347.1"/>
    </source>
</evidence>
<dbReference type="Proteomes" id="UP001201020">
    <property type="component" value="Chromosome"/>
</dbReference>
<name>A0A9Y1FK68_9ARCH</name>
<sequence length="357" mass="41113">MITPSIFAFSFLIESTLLLGFTTYIFMKTYLQIKHISNLLMSIGTGLVMISYFVSFGMDFIDQTDVQSAKIILSITNMIITIGLFFIALSLFYIKSKYFNIAAIVGSFLVGIAFITVSNTDNLRMYYNEKVNFWINDYTKYANILMSSIFLVIFILIALYVTEKIRYIVNKKKLFSFTVLGIFIAFIWLAIISIPGVYIYRVYILPLALFFIGLDNLFNPLSLIVSHNKPREIFLLSRTNVPLVGYDYRKQEKINDLSDIRILRVSQLLIEEKVGETKDAHFSAKQGELISIAYECFILTTIAKEIDPNLKSVLYLTLQRFCDCINYSVFISSEVLKKDEEEKFLMILKSNLDAILY</sequence>
<evidence type="ECO:0000256" key="1">
    <source>
        <dbReference type="SAM" id="Phobius"/>
    </source>
</evidence>
<keyword evidence="1" id="KW-0812">Transmembrane</keyword>
<gene>
    <name evidence="2" type="ORF">K9W45_10955</name>
</gene>
<feature type="transmembrane region" description="Helical" evidence="1">
    <location>
        <begin position="101"/>
        <end position="120"/>
    </location>
</feature>
<feature type="transmembrane region" description="Helical" evidence="1">
    <location>
        <begin position="140"/>
        <end position="162"/>
    </location>
</feature>
<dbReference type="EMBL" id="CP084166">
    <property type="protein sequence ID" value="UJG40347.1"/>
    <property type="molecule type" value="Genomic_DNA"/>
</dbReference>
<feature type="transmembrane region" description="Helical" evidence="1">
    <location>
        <begin position="198"/>
        <end position="218"/>
    </location>
</feature>
<protein>
    <submittedName>
        <fullName evidence="2">Uncharacterized protein</fullName>
    </submittedName>
</protein>
<feature type="transmembrane region" description="Helical" evidence="1">
    <location>
        <begin position="6"/>
        <end position="27"/>
    </location>
</feature>
<feature type="transmembrane region" description="Helical" evidence="1">
    <location>
        <begin position="39"/>
        <end position="58"/>
    </location>
</feature>
<organism evidence="2">
    <name type="scientific">Candidatus Heimdallarchaeum aukensis</name>
    <dbReference type="NCBI Taxonomy" id="2876573"/>
    <lineage>
        <taxon>Archaea</taxon>
        <taxon>Promethearchaeati</taxon>
        <taxon>Candidatus Heimdallarchaeota</taxon>
        <taxon>Candidatus Heimdallarchaeia (ex Rinke et al. 2021) (nom. nud.)</taxon>
        <taxon>Candidatus Heimdallarchaeales</taxon>
        <taxon>Candidatus Heimdallarchaeaceae</taxon>
        <taxon>Candidatus Heimdallarchaeum</taxon>
    </lineage>
</organism>
<accession>A0A9Y1FK68</accession>
<keyword evidence="1" id="KW-0472">Membrane</keyword>
<feature type="transmembrane region" description="Helical" evidence="1">
    <location>
        <begin position="174"/>
        <end position="192"/>
    </location>
</feature>